<comment type="caution">
    <text evidence="1">The sequence shown here is derived from an EMBL/GenBank/DDBJ whole genome shotgun (WGS) entry which is preliminary data.</text>
</comment>
<evidence type="ECO:0000313" key="2">
    <source>
        <dbReference type="Proteomes" id="UP000031561"/>
    </source>
</evidence>
<dbReference type="EMBL" id="JTHE03000104">
    <property type="protein sequence ID" value="MCM1984750.1"/>
    <property type="molecule type" value="Genomic_DNA"/>
</dbReference>
<name>A0ABD4T8C0_9CYAN</name>
<gene>
    <name evidence="1" type="ORF">QQ91_0018165</name>
</gene>
<accession>A0ABD4T8C0</accession>
<organism evidence="1 2">
    <name type="scientific">Lyngbya confervoides BDU141951</name>
    <dbReference type="NCBI Taxonomy" id="1574623"/>
    <lineage>
        <taxon>Bacteria</taxon>
        <taxon>Bacillati</taxon>
        <taxon>Cyanobacteriota</taxon>
        <taxon>Cyanophyceae</taxon>
        <taxon>Oscillatoriophycideae</taxon>
        <taxon>Oscillatoriales</taxon>
        <taxon>Microcoleaceae</taxon>
        <taxon>Lyngbya</taxon>
    </lineage>
</organism>
<dbReference type="Proteomes" id="UP000031561">
    <property type="component" value="Unassembled WGS sequence"/>
</dbReference>
<dbReference type="RefSeq" id="WP_201277178.1">
    <property type="nucleotide sequence ID" value="NZ_JTHE03000104.1"/>
</dbReference>
<proteinExistence type="predicted"/>
<evidence type="ECO:0000313" key="1">
    <source>
        <dbReference type="EMBL" id="MCM1984750.1"/>
    </source>
</evidence>
<reference evidence="1 2" key="1">
    <citation type="journal article" date="2015" name="Genome Announc.">
        <title>Draft Genome Sequence of Filamentous Marine Cyanobacterium Lyngbya confervoides Strain BDU141951.</title>
        <authorList>
            <person name="Chandrababunaidu M.M."/>
            <person name="Sen D."/>
            <person name="Tripathy S."/>
        </authorList>
    </citation>
    <scope>NUCLEOTIDE SEQUENCE [LARGE SCALE GENOMIC DNA]</scope>
    <source>
        <strain evidence="1 2">BDU141951</strain>
    </source>
</reference>
<evidence type="ECO:0008006" key="3">
    <source>
        <dbReference type="Google" id="ProtNLM"/>
    </source>
</evidence>
<keyword evidence="2" id="KW-1185">Reference proteome</keyword>
<dbReference type="AlphaFoldDB" id="A0ABD4T8C0"/>
<sequence length="197" mass="22730">MVIREISDAIQNIDQVQQMLPIWTDWGIADISCSIHSVGISFLTHLGQTLGFVSVSEFPVPRQGRYTTTGDDVRCDSVWFDRQTQSPVLIAEFERYSGITDQRKLEGKVENLLLAHHRLQDFARWLVLAYWTEGLASLPNHSRFHQIIRQGFETNERLRVDGSHKGRLLCFQFINEVTPHQSLRLVKIVQRGTHEFS</sequence>
<protein>
    <recommendedName>
        <fullName evidence="3">Restriction endonuclease</fullName>
    </recommendedName>
</protein>